<reference evidence="2 3" key="1">
    <citation type="submission" date="2019-02" db="EMBL/GenBank/DDBJ databases">
        <title>Genomic Encyclopedia of Type Strains, Phase IV (KMG-IV): sequencing the most valuable type-strain genomes for metagenomic binning, comparative biology and taxonomic classification.</title>
        <authorList>
            <person name="Goeker M."/>
        </authorList>
    </citation>
    <scope>NUCLEOTIDE SEQUENCE [LARGE SCALE GENOMIC DNA]</scope>
    <source>
        <strain evidence="2 3">DSM 19570</strain>
    </source>
</reference>
<organism evidence="2 3">
    <name type="scientific">Rivibacter subsaxonicus</name>
    <dbReference type="NCBI Taxonomy" id="457575"/>
    <lineage>
        <taxon>Bacteria</taxon>
        <taxon>Pseudomonadati</taxon>
        <taxon>Pseudomonadota</taxon>
        <taxon>Betaproteobacteria</taxon>
        <taxon>Burkholderiales</taxon>
        <taxon>Rivibacter</taxon>
    </lineage>
</organism>
<feature type="transmembrane region" description="Helical" evidence="1">
    <location>
        <begin position="15"/>
        <end position="47"/>
    </location>
</feature>
<accession>A0A4Q7W121</accession>
<proteinExistence type="predicted"/>
<dbReference type="Proteomes" id="UP000293671">
    <property type="component" value="Unassembled WGS sequence"/>
</dbReference>
<keyword evidence="3" id="KW-1185">Reference proteome</keyword>
<evidence type="ECO:0000313" key="3">
    <source>
        <dbReference type="Proteomes" id="UP000293671"/>
    </source>
</evidence>
<dbReference type="EMBL" id="SHKP01000004">
    <property type="protein sequence ID" value="RZU02942.1"/>
    <property type="molecule type" value="Genomic_DNA"/>
</dbReference>
<keyword evidence="1" id="KW-0812">Transmembrane</keyword>
<evidence type="ECO:0000313" key="2">
    <source>
        <dbReference type="EMBL" id="RZU02942.1"/>
    </source>
</evidence>
<gene>
    <name evidence="2" type="ORF">EV670_0973</name>
</gene>
<sequence>MQDFFSSIGRGLTRAVLFVAGAIFAFSLLVAGLIGALFLGLAALLSGGRIKARRFRMPQRPGPGAGVGRGEVVDVEVREVPAPPPPPVER</sequence>
<comment type="caution">
    <text evidence="2">The sequence shown here is derived from an EMBL/GenBank/DDBJ whole genome shotgun (WGS) entry which is preliminary data.</text>
</comment>
<name>A0A4Q7W121_9BURK</name>
<keyword evidence="1" id="KW-0472">Membrane</keyword>
<evidence type="ECO:0000256" key="1">
    <source>
        <dbReference type="SAM" id="Phobius"/>
    </source>
</evidence>
<keyword evidence="1" id="KW-1133">Transmembrane helix</keyword>
<dbReference type="RefSeq" id="WP_130430655.1">
    <property type="nucleotide sequence ID" value="NZ_SHKP01000004.1"/>
</dbReference>
<dbReference type="AlphaFoldDB" id="A0A4Q7W121"/>
<protein>
    <submittedName>
        <fullName evidence="2">Uncharacterized protein</fullName>
    </submittedName>
</protein>